<organism evidence="2 3">
    <name type="scientific">Glutamicibacter mishrai</name>
    <dbReference type="NCBI Taxonomy" id="1775880"/>
    <lineage>
        <taxon>Bacteria</taxon>
        <taxon>Bacillati</taxon>
        <taxon>Actinomycetota</taxon>
        <taxon>Actinomycetes</taxon>
        <taxon>Micrococcales</taxon>
        <taxon>Micrococcaceae</taxon>
        <taxon>Glutamicibacter</taxon>
    </lineage>
</organism>
<evidence type="ECO:0000313" key="3">
    <source>
        <dbReference type="Proteomes" id="UP000502331"/>
    </source>
</evidence>
<name>A0A6H0SG80_9MICC</name>
<evidence type="ECO:0000313" key="2">
    <source>
        <dbReference type="EMBL" id="QIV86388.1"/>
    </source>
</evidence>
<dbReference type="EMBL" id="CP032549">
    <property type="protein sequence ID" value="QIV86388.1"/>
    <property type="molecule type" value="Genomic_DNA"/>
</dbReference>
<protein>
    <submittedName>
        <fullName evidence="2">DUF1992 domain-containing protein</fullName>
    </submittedName>
</protein>
<sequence>MSLAGSRYVDAGFMASTLLQGLWHLAPVTWPVRQGNSWGFSGSARSASTCVRVLPGYRARWDHGCMKDKKDAALNAARYQMGQAGDEPLPVDEYAQATGMAPVAKQKTPLQLHAEDEAWEVANSVLDEAFARGDFDHLALAGQKIDHITGNDDPDWWLKSMMRREQITGLGPPALTLRVEDEQMEQTLDHLPTERAVREHVEDFNQRIIEARRQLLGGPPVITALRDATAEVLAWQQRRASVTDPGPAVPAKRRWWQRKN</sequence>
<dbReference type="AlphaFoldDB" id="A0A6H0SG80"/>
<reference evidence="2 3" key="1">
    <citation type="submission" date="2018-09" db="EMBL/GenBank/DDBJ databases">
        <title>Glutamicibacter mishrai S5-52T (LMG 29155T = KCTC 39846T).</title>
        <authorList>
            <person name="Das S.K."/>
        </authorList>
    </citation>
    <scope>NUCLEOTIDE SEQUENCE [LARGE SCALE GENOMIC DNA]</scope>
    <source>
        <strain evidence="2 3">S5-52</strain>
    </source>
</reference>
<dbReference type="InterPro" id="IPR018961">
    <property type="entry name" value="DnaJ_homolog_subfam-C_membr-28"/>
</dbReference>
<feature type="domain" description="DnaJ homologue subfamily C member 28 conserved" evidence="1">
    <location>
        <begin position="124"/>
        <end position="189"/>
    </location>
</feature>
<proteinExistence type="predicted"/>
<evidence type="ECO:0000259" key="1">
    <source>
        <dbReference type="Pfam" id="PF09350"/>
    </source>
</evidence>
<dbReference type="Proteomes" id="UP000502331">
    <property type="component" value="Chromosome"/>
</dbReference>
<keyword evidence="3" id="KW-1185">Reference proteome</keyword>
<accession>A0A6H0SG80</accession>
<gene>
    <name evidence="2" type="ORF">D3791_04180</name>
</gene>
<dbReference type="Pfam" id="PF09350">
    <property type="entry name" value="DJC28_CD"/>
    <property type="match status" value="1"/>
</dbReference>